<keyword evidence="2" id="KW-1185">Reference proteome</keyword>
<dbReference type="Proteomes" id="UP000326671">
    <property type="component" value="Unassembled WGS sequence"/>
</dbReference>
<dbReference type="EMBL" id="VYKL01000005">
    <property type="protein sequence ID" value="KAA9031166.1"/>
    <property type="molecule type" value="Genomic_DNA"/>
</dbReference>
<dbReference type="Pfam" id="PF08863">
    <property type="entry name" value="YolD"/>
    <property type="match status" value="1"/>
</dbReference>
<protein>
    <submittedName>
        <fullName evidence="1">YolD-like family protein</fullName>
    </submittedName>
</protein>
<comment type="caution">
    <text evidence="1">The sequence shown here is derived from an EMBL/GenBank/DDBJ whole genome shotgun (WGS) entry which is preliminary data.</text>
</comment>
<evidence type="ECO:0000313" key="2">
    <source>
        <dbReference type="Proteomes" id="UP000326671"/>
    </source>
</evidence>
<evidence type="ECO:0000313" key="1">
    <source>
        <dbReference type="EMBL" id="KAA9031166.1"/>
    </source>
</evidence>
<dbReference type="AlphaFoldDB" id="A0A5J5I976"/>
<name>A0A5J5I976_9BACI</name>
<dbReference type="InterPro" id="IPR014962">
    <property type="entry name" value="YolD"/>
</dbReference>
<accession>A0A5J5I976</accession>
<organism evidence="1 2">
    <name type="scientific">Niallia endozanthoxylica</name>
    <dbReference type="NCBI Taxonomy" id="2036016"/>
    <lineage>
        <taxon>Bacteria</taxon>
        <taxon>Bacillati</taxon>
        <taxon>Bacillota</taxon>
        <taxon>Bacilli</taxon>
        <taxon>Bacillales</taxon>
        <taxon>Bacillaceae</taxon>
        <taxon>Niallia</taxon>
    </lineage>
</organism>
<proteinExistence type="predicted"/>
<reference evidence="1 2" key="1">
    <citation type="submission" date="2019-09" db="EMBL/GenBank/DDBJ databases">
        <title>Whole genome sequences of isolates from the Mars Exploration Rovers.</title>
        <authorList>
            <person name="Seuylemezian A."/>
            <person name="Vaishampayan P."/>
        </authorList>
    </citation>
    <scope>NUCLEOTIDE SEQUENCE [LARGE SCALE GENOMIC DNA]</scope>
    <source>
        <strain evidence="1 2">MER_TA_151</strain>
    </source>
</reference>
<gene>
    <name evidence="1" type="ORF">F4V44_01675</name>
</gene>
<dbReference type="OrthoDB" id="2937497at2"/>
<sequence length="60" mass="6838">MFLRGLAKDGVITINYYKDGLTQTCKGHVCNLNINQQTLSLKGENQQVYSIRFSQIKEIC</sequence>